<feature type="region of interest" description="Disordered" evidence="4">
    <location>
        <begin position="171"/>
        <end position="205"/>
    </location>
</feature>
<keyword evidence="1" id="KW-0677">Repeat</keyword>
<evidence type="ECO:0000256" key="1">
    <source>
        <dbReference type="ARBA" id="ARBA00022737"/>
    </source>
</evidence>
<dbReference type="AlphaFoldDB" id="A0A176WJ16"/>
<dbReference type="Pfam" id="PF00515">
    <property type="entry name" value="TPR_1"/>
    <property type="match status" value="1"/>
</dbReference>
<feature type="compositionally biased region" description="Basic and acidic residues" evidence="4">
    <location>
        <begin position="335"/>
        <end position="350"/>
    </location>
</feature>
<dbReference type="InterPro" id="IPR019734">
    <property type="entry name" value="TPR_rpt"/>
</dbReference>
<feature type="region of interest" description="Disordered" evidence="4">
    <location>
        <begin position="307"/>
        <end position="391"/>
    </location>
</feature>
<feature type="repeat" description="TPR" evidence="3">
    <location>
        <begin position="777"/>
        <end position="810"/>
    </location>
</feature>
<feature type="region of interest" description="Disordered" evidence="4">
    <location>
        <begin position="1"/>
        <end position="35"/>
    </location>
</feature>
<feature type="compositionally biased region" description="Basic and acidic residues" evidence="4">
    <location>
        <begin position="23"/>
        <end position="32"/>
    </location>
</feature>
<evidence type="ECO:0008006" key="7">
    <source>
        <dbReference type="Google" id="ProtNLM"/>
    </source>
</evidence>
<gene>
    <name evidence="5" type="ORF">AXG93_3017s1050</name>
</gene>
<evidence type="ECO:0000256" key="4">
    <source>
        <dbReference type="SAM" id="MobiDB-lite"/>
    </source>
</evidence>
<feature type="compositionally biased region" description="Pro residues" evidence="4">
    <location>
        <begin position="1100"/>
        <end position="1114"/>
    </location>
</feature>
<feature type="compositionally biased region" description="Polar residues" evidence="4">
    <location>
        <begin position="313"/>
        <end position="326"/>
    </location>
</feature>
<dbReference type="Pfam" id="PF13181">
    <property type="entry name" value="TPR_8"/>
    <property type="match status" value="2"/>
</dbReference>
<keyword evidence="2 3" id="KW-0802">TPR repeat</keyword>
<keyword evidence="6" id="KW-1185">Reference proteome</keyword>
<evidence type="ECO:0000313" key="5">
    <source>
        <dbReference type="EMBL" id="OAE32335.1"/>
    </source>
</evidence>
<evidence type="ECO:0000256" key="2">
    <source>
        <dbReference type="ARBA" id="ARBA00022803"/>
    </source>
</evidence>
<organism evidence="5 6">
    <name type="scientific">Marchantia polymorpha subsp. ruderalis</name>
    <dbReference type="NCBI Taxonomy" id="1480154"/>
    <lineage>
        <taxon>Eukaryota</taxon>
        <taxon>Viridiplantae</taxon>
        <taxon>Streptophyta</taxon>
        <taxon>Embryophyta</taxon>
        <taxon>Marchantiophyta</taxon>
        <taxon>Marchantiopsida</taxon>
        <taxon>Marchantiidae</taxon>
        <taxon>Marchantiales</taxon>
        <taxon>Marchantiaceae</taxon>
        <taxon>Marchantia</taxon>
    </lineage>
</organism>
<dbReference type="SMART" id="SM00028">
    <property type="entry name" value="TPR"/>
    <property type="match status" value="5"/>
</dbReference>
<feature type="repeat" description="TPR" evidence="3">
    <location>
        <begin position="1010"/>
        <end position="1043"/>
    </location>
</feature>
<feature type="repeat" description="TPR" evidence="3">
    <location>
        <begin position="514"/>
        <end position="547"/>
    </location>
</feature>
<dbReference type="InterPro" id="IPR011990">
    <property type="entry name" value="TPR-like_helical_dom_sf"/>
</dbReference>
<dbReference type="Pfam" id="PF07719">
    <property type="entry name" value="TPR_2"/>
    <property type="match status" value="1"/>
</dbReference>
<dbReference type="Gene3D" id="1.25.40.10">
    <property type="entry name" value="Tetratricopeptide repeat domain"/>
    <property type="match status" value="3"/>
</dbReference>
<sequence length="1114" mass="121534">MNAHMQELRQSGLSLSMYPGPSDNRKKEDNRFSDGGMFSLGSTLIKNRSGDGKLVQFGETGDMTLSEKNLRMGSEAPSGVEERRLTANSNLHLDSRVEAVHSLTPMGLLSDSTSPPHQPSNAQTPPLYRQGIPPQRGSPPSGGIIAGAHVNEGQKTFAKEPHSLHMAMDPSKRSMTVHGPPVDHQQISKAGQRRRTPNTRETKGMVSAGSAPQQVFHQHALQQLHQQQHGIQHVLYHHPSQHSQESFYLQGQYNGAAQNAQLQTMQQFNSSQHHAMPQPQGLFMSNHSLKVEPVELERSASVDRVQLEKVSSIDRSSPPDSLSPKESVSVAETRGVGDADLKKMNTDESKPSVSLGSAAESKDSVRSGIRRDGGDRESLHPQSQSSGRTSRENMFADLNAEPPASDGEDECLLRIDDATTIAQPESSRTTTEEKRKRKKTIKDPKILKEGEEVDNKKAIKVVKSRAKPKVEVVMDGIEGDGDNHLVGVLTTKDDKLKSLKDGLVCVTRKQPKNANAHFTLGLLYQRSGHFAKAGLCYTQAIEALKQSEVDSNAPRPQLMATIQVHHAQCLLEELFGVEGEPEKGLTDDALEKLVLKLKVATLMDIGQAAVWSTLGLLLLRAGKDKVVYFASSPKQDLSIPFPALDVLSCTHFELPNVEENVIVVSNGRICGELARAARCFQTVLEKDKTRPGAFSNYAVQLLHQYGSFFASMMSLYLRVQLPFEFFSINIKKDVSEVVTYQCAGAGAGPEAYLTRQAAAKAAQQCSEAALKEDAKAGHVWSNLAAAHTALGNIESASQCLEQAARLDPTRMSTRYAVAAHRIRDAERCENSSDQLGYAANEMASILREGDATTAQPSLGWSGLAMVNRAQHESAAAFEEGGVNLKEAEDRALHTLEQAIDEDPQDALQWHQMGLHTLCTLQFGAAQKFLKTSIARQRSCSPAWTNLGIALQLSEDPSIAEGVYKEALVHAPQEQAHSIHANLGNLYRQQKRFSEAHECFKKALELCPDYAPACNNLGLLYVAENKWQEAISSFDRALRADPYLDAAKSNRMKAIALAQMQGNTIEESGPPFNPASEPTATSLLVDSATAVVASLSVHSPPQQPQRDPFPLPSVS</sequence>
<dbReference type="SUPFAM" id="SSF48452">
    <property type="entry name" value="TPR-like"/>
    <property type="match status" value="2"/>
</dbReference>
<accession>A0A176WJ16</accession>
<comment type="caution">
    <text evidence="5">The sequence shown here is derived from an EMBL/GenBank/DDBJ whole genome shotgun (WGS) entry which is preliminary data.</text>
</comment>
<protein>
    <recommendedName>
        <fullName evidence="7">UDP-N-acetylglucosamine--peptide N-acetylglucosaminyltransferase SPINDLY</fullName>
    </recommendedName>
</protein>
<reference evidence="5" key="1">
    <citation type="submission" date="2016-03" db="EMBL/GenBank/DDBJ databases">
        <title>Mechanisms controlling the formation of the plant cell surface in tip-growing cells are functionally conserved among land plants.</title>
        <authorList>
            <person name="Honkanen S."/>
            <person name="Jones V.A."/>
            <person name="Morieri G."/>
            <person name="Champion C."/>
            <person name="Hetherington A.J."/>
            <person name="Kelly S."/>
            <person name="Saint-Marcoux D."/>
            <person name="Proust H."/>
            <person name="Prescott H."/>
            <person name="Dolan L."/>
        </authorList>
    </citation>
    <scope>NUCLEOTIDE SEQUENCE [LARGE SCALE GENOMIC DNA]</scope>
    <source>
        <tissue evidence="5">Whole gametophyte</tissue>
    </source>
</reference>
<dbReference type="PROSITE" id="PS50293">
    <property type="entry name" value="TPR_REGION"/>
    <property type="match status" value="2"/>
</dbReference>
<evidence type="ECO:0000313" key="6">
    <source>
        <dbReference type="Proteomes" id="UP000077202"/>
    </source>
</evidence>
<name>A0A176WJ16_MARPO</name>
<dbReference type="Proteomes" id="UP000077202">
    <property type="component" value="Unassembled WGS sequence"/>
</dbReference>
<feature type="region of interest" description="Disordered" evidence="4">
    <location>
        <begin position="418"/>
        <end position="443"/>
    </location>
</feature>
<dbReference type="PROSITE" id="PS50005">
    <property type="entry name" value="TPR"/>
    <property type="match status" value="4"/>
</dbReference>
<feature type="compositionally biased region" description="Basic and acidic residues" evidence="4">
    <location>
        <begin position="360"/>
        <end position="379"/>
    </location>
</feature>
<dbReference type="PANTHER" id="PTHR45523:SF1">
    <property type="entry name" value="TETRATRICOPEPTIDE REPEAT (TPR)-CONTAINING PROTEIN"/>
    <property type="match status" value="1"/>
</dbReference>
<proteinExistence type="predicted"/>
<evidence type="ECO:0000256" key="3">
    <source>
        <dbReference type="PROSITE-ProRule" id="PRU00339"/>
    </source>
</evidence>
<dbReference type="InterPro" id="IPR013105">
    <property type="entry name" value="TPR_2"/>
</dbReference>
<dbReference type="EMBL" id="LVLJ01000840">
    <property type="protein sequence ID" value="OAE32335.1"/>
    <property type="molecule type" value="Genomic_DNA"/>
</dbReference>
<feature type="repeat" description="TPR" evidence="3">
    <location>
        <begin position="976"/>
        <end position="1009"/>
    </location>
</feature>
<feature type="region of interest" description="Disordered" evidence="4">
    <location>
        <begin position="1095"/>
        <end position="1114"/>
    </location>
</feature>
<dbReference type="PANTHER" id="PTHR45523">
    <property type="entry name" value="TETRATRICOPEPTIDE REPEAT (TPR)-CONTAINING PROTEIN-RELATED"/>
    <property type="match status" value="1"/>
</dbReference>